<gene>
    <name evidence="1" type="ORF">HNQ88_001275</name>
</gene>
<evidence type="ECO:0000313" key="2">
    <source>
        <dbReference type="Proteomes" id="UP001185092"/>
    </source>
</evidence>
<protein>
    <submittedName>
        <fullName evidence="1">Uncharacterized protein</fullName>
    </submittedName>
</protein>
<reference evidence="1" key="1">
    <citation type="submission" date="2023-07" db="EMBL/GenBank/DDBJ databases">
        <title>Genomic Encyclopedia of Type Strains, Phase IV (KMG-IV): sequencing the most valuable type-strain genomes for metagenomic binning, comparative biology and taxonomic classification.</title>
        <authorList>
            <person name="Goeker M."/>
        </authorList>
    </citation>
    <scope>NUCLEOTIDE SEQUENCE</scope>
    <source>
        <strain evidence="1">DSM 26174</strain>
    </source>
</reference>
<keyword evidence="2" id="KW-1185">Reference proteome</keyword>
<dbReference type="Proteomes" id="UP001185092">
    <property type="component" value="Unassembled WGS sequence"/>
</dbReference>
<dbReference type="AlphaFoldDB" id="A0AAE4BPS4"/>
<comment type="caution">
    <text evidence="1">The sequence shown here is derived from an EMBL/GenBank/DDBJ whole genome shotgun (WGS) entry which is preliminary data.</text>
</comment>
<organism evidence="1 2">
    <name type="scientific">Aureibacter tunicatorum</name>
    <dbReference type="NCBI Taxonomy" id="866807"/>
    <lineage>
        <taxon>Bacteria</taxon>
        <taxon>Pseudomonadati</taxon>
        <taxon>Bacteroidota</taxon>
        <taxon>Cytophagia</taxon>
        <taxon>Cytophagales</taxon>
        <taxon>Persicobacteraceae</taxon>
        <taxon>Aureibacter</taxon>
    </lineage>
</organism>
<dbReference type="EMBL" id="JAVDQD010000001">
    <property type="protein sequence ID" value="MDR6238299.1"/>
    <property type="molecule type" value="Genomic_DNA"/>
</dbReference>
<evidence type="ECO:0000313" key="1">
    <source>
        <dbReference type="EMBL" id="MDR6238299.1"/>
    </source>
</evidence>
<accession>A0AAE4BPS4</accession>
<proteinExistence type="predicted"/>
<sequence length="89" mass="10680">MDKSKLSFRYCFIAFHLVTSTKKNFSALEIQRQIGHKRYEPIWAMMNKIRKAMERRDGLYTLEGEIEIDDTFFTMKSLEKEKGEPLKKR</sequence>
<dbReference type="NCBIfam" id="NF033547">
    <property type="entry name" value="transpos_IS1595"/>
    <property type="match status" value="1"/>
</dbReference>
<name>A0AAE4BPS4_9BACT</name>